<dbReference type="SUPFAM" id="SSF55781">
    <property type="entry name" value="GAF domain-like"/>
    <property type="match status" value="1"/>
</dbReference>
<dbReference type="InterPro" id="IPR014757">
    <property type="entry name" value="Tscrpt_reg_IclR_C"/>
</dbReference>
<dbReference type="Gene3D" id="3.30.450.40">
    <property type="match status" value="1"/>
</dbReference>
<dbReference type="Gene3D" id="1.10.10.10">
    <property type="entry name" value="Winged helix-like DNA-binding domain superfamily/Winged helix DNA-binding domain"/>
    <property type="match status" value="1"/>
</dbReference>
<dbReference type="PROSITE" id="PS51078">
    <property type="entry name" value="ICLR_ED"/>
    <property type="match status" value="1"/>
</dbReference>
<name>A0A1X7IS82_9BACT</name>
<dbReference type="RefSeq" id="WP_085543891.1">
    <property type="nucleotide sequence ID" value="NZ_FXBB01000004.1"/>
</dbReference>
<dbReference type="InterPro" id="IPR036390">
    <property type="entry name" value="WH_DNA-bd_sf"/>
</dbReference>
<dbReference type="STRING" id="561720.SAMN06275492_10473"/>
<dbReference type="InterPro" id="IPR005471">
    <property type="entry name" value="Tscrpt_reg_IclR_N"/>
</dbReference>
<keyword evidence="1" id="KW-0805">Transcription regulation</keyword>
<evidence type="ECO:0000313" key="6">
    <source>
        <dbReference type="EMBL" id="SMG17676.1"/>
    </source>
</evidence>
<dbReference type="PANTHER" id="PTHR30136:SF24">
    <property type="entry name" value="HTH-TYPE TRANSCRIPTIONAL REPRESSOR ALLR"/>
    <property type="match status" value="1"/>
</dbReference>
<dbReference type="SMART" id="SM00346">
    <property type="entry name" value="HTH_ICLR"/>
    <property type="match status" value="1"/>
</dbReference>
<dbReference type="EMBL" id="FXBB01000004">
    <property type="protein sequence ID" value="SMG17676.1"/>
    <property type="molecule type" value="Genomic_DNA"/>
</dbReference>
<evidence type="ECO:0000256" key="1">
    <source>
        <dbReference type="ARBA" id="ARBA00023015"/>
    </source>
</evidence>
<feature type="domain" description="IclR-ED" evidence="5">
    <location>
        <begin position="69"/>
        <end position="252"/>
    </location>
</feature>
<evidence type="ECO:0000256" key="3">
    <source>
        <dbReference type="ARBA" id="ARBA00023163"/>
    </source>
</evidence>
<organism evidence="6 7">
    <name type="scientific">Dethiosulfovibrio salsuginis</name>
    <dbReference type="NCBI Taxonomy" id="561720"/>
    <lineage>
        <taxon>Bacteria</taxon>
        <taxon>Thermotogati</taxon>
        <taxon>Synergistota</taxon>
        <taxon>Synergistia</taxon>
        <taxon>Synergistales</taxon>
        <taxon>Dethiosulfovibrionaceae</taxon>
        <taxon>Dethiosulfovibrio</taxon>
    </lineage>
</organism>
<dbReference type="GO" id="GO:0003677">
    <property type="term" value="F:DNA binding"/>
    <property type="evidence" value="ECO:0007669"/>
    <property type="project" value="UniProtKB-KW"/>
</dbReference>
<feature type="domain" description="HTH iclR-type" evidence="4">
    <location>
        <begin position="7"/>
        <end position="68"/>
    </location>
</feature>
<gene>
    <name evidence="6" type="ORF">SAMN06275492_10473</name>
</gene>
<sequence length="260" mass="28289">MSENGGIRVLERALGVLDHMARTPGRTGITDIAEGTGLPKATVHRILQTLGNKKVVVQGDDGGYSIGPAVLYWSDSFRARSVLPHLAHPVIKKLWEATKETVHLTAYDGETAYYVDKLESPHPVGMRSRIGAELCLHTTAAGRSIMAAMDKESLDSYLEKATFEKKTTSTIATREELEALLDDIRLRGYGWENQENEEGIRCIGSAILRGKHRPIGAISVSIPAYRLDEGDVPSLGEAVKKAAENISKLIDGTDQVEGGR</sequence>
<evidence type="ECO:0000259" key="5">
    <source>
        <dbReference type="PROSITE" id="PS51078"/>
    </source>
</evidence>
<accession>A0A1X7IS82</accession>
<keyword evidence="2" id="KW-0238">DNA-binding</keyword>
<reference evidence="7" key="1">
    <citation type="submission" date="2017-04" db="EMBL/GenBank/DDBJ databases">
        <authorList>
            <person name="Varghese N."/>
            <person name="Submissions S."/>
        </authorList>
    </citation>
    <scope>NUCLEOTIDE SEQUENCE [LARGE SCALE GENOMIC DNA]</scope>
    <source>
        <strain evidence="7">USBA 82</strain>
    </source>
</reference>
<dbReference type="OrthoDB" id="9791752at2"/>
<dbReference type="SUPFAM" id="SSF46785">
    <property type="entry name" value="Winged helix' DNA-binding domain"/>
    <property type="match status" value="1"/>
</dbReference>
<dbReference type="Pfam" id="PF09339">
    <property type="entry name" value="HTH_IclR"/>
    <property type="match status" value="1"/>
</dbReference>
<keyword evidence="7" id="KW-1185">Reference proteome</keyword>
<protein>
    <submittedName>
        <fullName evidence="6">Transcriptional regulator, IclR family</fullName>
    </submittedName>
</protein>
<evidence type="ECO:0000313" key="7">
    <source>
        <dbReference type="Proteomes" id="UP000193355"/>
    </source>
</evidence>
<dbReference type="GO" id="GO:0003700">
    <property type="term" value="F:DNA-binding transcription factor activity"/>
    <property type="evidence" value="ECO:0007669"/>
    <property type="project" value="TreeGrafter"/>
</dbReference>
<dbReference type="AlphaFoldDB" id="A0A1X7IS82"/>
<dbReference type="InterPro" id="IPR029016">
    <property type="entry name" value="GAF-like_dom_sf"/>
</dbReference>
<evidence type="ECO:0000259" key="4">
    <source>
        <dbReference type="PROSITE" id="PS51077"/>
    </source>
</evidence>
<dbReference type="InterPro" id="IPR036388">
    <property type="entry name" value="WH-like_DNA-bd_sf"/>
</dbReference>
<dbReference type="Proteomes" id="UP000193355">
    <property type="component" value="Unassembled WGS sequence"/>
</dbReference>
<dbReference type="PANTHER" id="PTHR30136">
    <property type="entry name" value="HELIX-TURN-HELIX TRANSCRIPTIONAL REGULATOR, ICLR FAMILY"/>
    <property type="match status" value="1"/>
</dbReference>
<dbReference type="InterPro" id="IPR050707">
    <property type="entry name" value="HTH_MetabolicPath_Reg"/>
</dbReference>
<evidence type="ECO:0000256" key="2">
    <source>
        <dbReference type="ARBA" id="ARBA00023125"/>
    </source>
</evidence>
<dbReference type="GO" id="GO:0045892">
    <property type="term" value="P:negative regulation of DNA-templated transcription"/>
    <property type="evidence" value="ECO:0007669"/>
    <property type="project" value="TreeGrafter"/>
</dbReference>
<proteinExistence type="predicted"/>
<dbReference type="PROSITE" id="PS51077">
    <property type="entry name" value="HTH_ICLR"/>
    <property type="match status" value="1"/>
</dbReference>
<keyword evidence="3" id="KW-0804">Transcription</keyword>
<dbReference type="Pfam" id="PF01614">
    <property type="entry name" value="IclR_C"/>
    <property type="match status" value="1"/>
</dbReference>